<proteinExistence type="predicted"/>
<name>A0A842IVG7_9FLAO</name>
<dbReference type="AlphaFoldDB" id="A0A842IVG7"/>
<feature type="signal peptide" evidence="1">
    <location>
        <begin position="1"/>
        <end position="19"/>
    </location>
</feature>
<keyword evidence="1" id="KW-0732">Signal</keyword>
<dbReference type="RefSeq" id="WP_185790522.1">
    <property type="nucleotide sequence ID" value="NZ_JACLCP010000007.1"/>
</dbReference>
<evidence type="ECO:0000313" key="2">
    <source>
        <dbReference type="EMBL" id="MBC2846815.1"/>
    </source>
</evidence>
<dbReference type="Proteomes" id="UP000533900">
    <property type="component" value="Unassembled WGS sequence"/>
</dbReference>
<reference evidence="2" key="1">
    <citation type="submission" date="2020-08" db="EMBL/GenBank/DDBJ databases">
        <title>Winogradskyella ouciana sp. nov., isolated from the hadal seawater of the Mariana Trench.</title>
        <authorList>
            <person name="He X."/>
        </authorList>
    </citation>
    <scope>NUCLEOTIDE SEQUENCE [LARGE SCALE GENOMIC DNA]</scope>
    <source>
        <strain evidence="2">KCTC 52348</strain>
    </source>
</reference>
<accession>A0A842IVG7</accession>
<keyword evidence="3" id="KW-1185">Reference proteome</keyword>
<evidence type="ECO:0000313" key="3">
    <source>
        <dbReference type="Proteomes" id="UP000533900"/>
    </source>
</evidence>
<comment type="caution">
    <text evidence="2">The sequence shown here is derived from an EMBL/GenBank/DDBJ whole genome shotgun (WGS) entry which is preliminary data.</text>
</comment>
<protein>
    <submittedName>
        <fullName evidence="2">PorT family protein</fullName>
    </submittedName>
</protein>
<feature type="chain" id="PRO_5032979298" evidence="1">
    <location>
        <begin position="20"/>
        <end position="157"/>
    </location>
</feature>
<organism evidence="2 3">
    <name type="scientific">Winogradskyella flava</name>
    <dbReference type="NCBI Taxonomy" id="1884876"/>
    <lineage>
        <taxon>Bacteria</taxon>
        <taxon>Pseudomonadati</taxon>
        <taxon>Bacteroidota</taxon>
        <taxon>Flavobacteriia</taxon>
        <taxon>Flavobacteriales</taxon>
        <taxon>Flavobacteriaceae</taxon>
        <taxon>Winogradskyella</taxon>
    </lineage>
</organism>
<evidence type="ECO:0000256" key="1">
    <source>
        <dbReference type="SAM" id="SignalP"/>
    </source>
</evidence>
<sequence>MKKALLLFVLICYAVTAHAQTDFGIKGGLNVTFYKVTEGDFGTNPSEEIGAYGGVFFDIEFEDKLHLQPELLYIHIRDFQFLNAPIYLEYDVSRDFHILIGPSLNYFFDFFSNKFKVRADLSLAYNLSTNLDLHMKYTIGFQELAPNILFFGLGYKL</sequence>
<dbReference type="EMBL" id="JACLCP010000007">
    <property type="protein sequence ID" value="MBC2846815.1"/>
    <property type="molecule type" value="Genomic_DNA"/>
</dbReference>
<gene>
    <name evidence="2" type="ORF">H7F21_17035</name>
</gene>